<dbReference type="AlphaFoldDB" id="A0A177WET0"/>
<feature type="region of interest" description="Disordered" evidence="2">
    <location>
        <begin position="219"/>
        <end position="243"/>
    </location>
</feature>
<reference evidence="3 4" key="2">
    <citation type="submission" date="2016-05" db="EMBL/GenBank/DDBJ databases">
        <title>Lineage-specific infection strategies underlie the spectrum of fungal disease in amphibians.</title>
        <authorList>
            <person name="Cuomo C.A."/>
            <person name="Farrer R.A."/>
            <person name="James T."/>
            <person name="Longcore J."/>
            <person name="Birren B."/>
        </authorList>
    </citation>
    <scope>NUCLEOTIDE SEQUENCE [LARGE SCALE GENOMIC DNA]</scope>
    <source>
        <strain evidence="3 4">JEL423</strain>
    </source>
</reference>
<keyword evidence="1" id="KW-0175">Coiled coil</keyword>
<evidence type="ECO:0000313" key="3">
    <source>
        <dbReference type="EMBL" id="OAJ38252.1"/>
    </source>
</evidence>
<dbReference type="OrthoDB" id="552574at2759"/>
<evidence type="ECO:0000313" key="4">
    <source>
        <dbReference type="Proteomes" id="UP000077115"/>
    </source>
</evidence>
<accession>A0A177WET0</accession>
<feature type="coiled-coil region" evidence="1">
    <location>
        <begin position="265"/>
        <end position="299"/>
    </location>
</feature>
<dbReference type="VEuPathDB" id="FungiDB:BDEG_22201"/>
<dbReference type="STRING" id="403673.A0A177WET0"/>
<evidence type="ECO:0000256" key="1">
    <source>
        <dbReference type="SAM" id="Coils"/>
    </source>
</evidence>
<organism evidence="3 4">
    <name type="scientific">Batrachochytrium dendrobatidis (strain JEL423)</name>
    <dbReference type="NCBI Taxonomy" id="403673"/>
    <lineage>
        <taxon>Eukaryota</taxon>
        <taxon>Fungi</taxon>
        <taxon>Fungi incertae sedis</taxon>
        <taxon>Chytridiomycota</taxon>
        <taxon>Chytridiomycota incertae sedis</taxon>
        <taxon>Chytridiomycetes</taxon>
        <taxon>Rhizophydiales</taxon>
        <taxon>Rhizophydiales incertae sedis</taxon>
        <taxon>Batrachochytrium</taxon>
    </lineage>
</organism>
<reference evidence="3 4" key="1">
    <citation type="submission" date="2006-10" db="EMBL/GenBank/DDBJ databases">
        <title>The Genome Sequence of Batrachochytrium dendrobatidis JEL423.</title>
        <authorList>
            <consortium name="The Broad Institute Genome Sequencing Platform"/>
            <person name="Birren B."/>
            <person name="Lander E."/>
            <person name="Galagan J."/>
            <person name="Cuomo C."/>
            <person name="Devon K."/>
            <person name="Jaffe D."/>
            <person name="Butler J."/>
            <person name="Alvarez P."/>
            <person name="Gnerre S."/>
            <person name="Grabherr M."/>
            <person name="Kleber M."/>
            <person name="Mauceli E."/>
            <person name="Brockman W."/>
            <person name="Young S."/>
            <person name="LaButti K."/>
            <person name="Sykes S."/>
            <person name="DeCaprio D."/>
            <person name="Crawford M."/>
            <person name="Koehrsen M."/>
            <person name="Engels R."/>
            <person name="Montgomery P."/>
            <person name="Pearson M."/>
            <person name="Howarth C."/>
            <person name="Larson L."/>
            <person name="White J."/>
            <person name="O'Leary S."/>
            <person name="Kodira C."/>
            <person name="Zeng Q."/>
            <person name="Yandava C."/>
            <person name="Alvarado L."/>
            <person name="Longcore J."/>
            <person name="James T."/>
        </authorList>
    </citation>
    <scope>NUCLEOTIDE SEQUENCE [LARGE SCALE GENOMIC DNA]</scope>
    <source>
        <strain evidence="3 4">JEL423</strain>
    </source>
</reference>
<dbReference type="EMBL" id="DS022301">
    <property type="protein sequence ID" value="OAJ38252.1"/>
    <property type="molecule type" value="Genomic_DNA"/>
</dbReference>
<gene>
    <name evidence="3" type="ORF">BDEG_22201</name>
</gene>
<feature type="compositionally biased region" description="Polar residues" evidence="2">
    <location>
        <begin position="219"/>
        <end position="229"/>
    </location>
</feature>
<evidence type="ECO:0000256" key="2">
    <source>
        <dbReference type="SAM" id="MobiDB-lite"/>
    </source>
</evidence>
<name>A0A177WET0_BATDL</name>
<proteinExistence type="predicted"/>
<sequence>MNSDCKQISVSLASIHFKNAGNYYLVVEFQHPPHLPVTYTTDVSSKTKTPVYTNQPYVFDMDGYSNENTTHKLDTFLKATNKRAEVVAQTQLSCAESTPQPPMLVISAWQVVRRIQSTSTASQDPNGLPEHRGSAKIFLNDIWSTLEHNMQMDIESRMWPNLSHDNDTTRFQHGHDISEMKHSQSPVATLTVQLRLINTVKPIIETVLHDHSISIVSRPSSVKSTTRSNMDPFPTSKSSIKASRPSSSFQFKSLVAHCNHHTLLIETLIKDVQTRSETIKKLERDLTRLRQANTHQADTIQTLQQRLEHVELDTQRCLKTVDIDLVSDTELRRRYDILFSLMKSKRITIWLCP</sequence>
<dbReference type="Proteomes" id="UP000077115">
    <property type="component" value="Unassembled WGS sequence"/>
</dbReference>
<protein>
    <submittedName>
        <fullName evidence="3">Uncharacterized protein</fullName>
    </submittedName>
</protein>